<dbReference type="InterPro" id="IPR036640">
    <property type="entry name" value="ABC1_TM_sf"/>
</dbReference>
<feature type="transmembrane region" description="Helical" evidence="10">
    <location>
        <begin position="197"/>
        <end position="218"/>
    </location>
</feature>
<feature type="transmembrane region" description="Helical" evidence="10">
    <location>
        <begin position="299"/>
        <end position="324"/>
    </location>
</feature>
<evidence type="ECO:0000256" key="5">
    <source>
        <dbReference type="ARBA" id="ARBA00022741"/>
    </source>
</evidence>
<keyword evidence="5" id="KW-0547">Nucleotide-binding</keyword>
<evidence type="ECO:0000313" key="13">
    <source>
        <dbReference type="EMBL" id="NGQ93237.1"/>
    </source>
</evidence>
<dbReference type="Proteomes" id="UP000474758">
    <property type="component" value="Unassembled WGS sequence"/>
</dbReference>
<organism evidence="13 14">
    <name type="scientific">Paragemmobacter kunshanensis</name>
    <dbReference type="NCBI Taxonomy" id="2583234"/>
    <lineage>
        <taxon>Bacteria</taxon>
        <taxon>Pseudomonadati</taxon>
        <taxon>Pseudomonadota</taxon>
        <taxon>Alphaproteobacteria</taxon>
        <taxon>Rhodobacterales</taxon>
        <taxon>Paracoccaceae</taxon>
        <taxon>Paragemmobacter</taxon>
    </lineage>
</organism>
<dbReference type="InterPro" id="IPR017871">
    <property type="entry name" value="ABC_transporter-like_CS"/>
</dbReference>
<keyword evidence="8 10" id="KW-0472">Membrane</keyword>
<keyword evidence="7 10" id="KW-1133">Transmembrane helix</keyword>
<dbReference type="SMART" id="SM00382">
    <property type="entry name" value="AAA"/>
    <property type="match status" value="1"/>
</dbReference>
<dbReference type="PANTHER" id="PTHR43394:SF1">
    <property type="entry name" value="ATP-BINDING CASSETTE SUB-FAMILY B MEMBER 10, MITOCHONDRIAL"/>
    <property type="match status" value="1"/>
</dbReference>
<evidence type="ECO:0000256" key="8">
    <source>
        <dbReference type="ARBA" id="ARBA00023136"/>
    </source>
</evidence>
<comment type="subcellular location">
    <subcellularLocation>
        <location evidence="1">Cell membrane</location>
        <topology evidence="1">Multi-pass membrane protein</topology>
    </subcellularLocation>
</comment>
<dbReference type="AlphaFoldDB" id="A0A6M1U0I1"/>
<dbReference type="PANTHER" id="PTHR43394">
    <property type="entry name" value="ATP-DEPENDENT PERMEASE MDL1, MITOCHONDRIAL"/>
    <property type="match status" value="1"/>
</dbReference>
<evidence type="ECO:0000256" key="9">
    <source>
        <dbReference type="SAM" id="MobiDB-lite"/>
    </source>
</evidence>
<feature type="domain" description="ABC transporter" evidence="11">
    <location>
        <begin position="399"/>
        <end position="632"/>
    </location>
</feature>
<reference evidence="13 14" key="1">
    <citation type="submission" date="2020-02" db="EMBL/GenBank/DDBJ databases">
        <title>Rhodobacter translucens sp. nov., a novel bacterium isolated from activated sludge.</title>
        <authorList>
            <person name="Liu J."/>
        </authorList>
    </citation>
    <scope>NUCLEOTIDE SEQUENCE [LARGE SCALE GENOMIC DNA]</scope>
    <source>
        <strain evidence="13 14">HX-7-19</strain>
    </source>
</reference>
<feature type="transmembrane region" description="Helical" evidence="10">
    <location>
        <begin position="119"/>
        <end position="140"/>
    </location>
</feature>
<keyword evidence="4 10" id="KW-0812">Transmembrane</keyword>
<evidence type="ECO:0000256" key="3">
    <source>
        <dbReference type="ARBA" id="ARBA00022475"/>
    </source>
</evidence>
<comment type="caution">
    <text evidence="13">The sequence shown here is derived from an EMBL/GenBank/DDBJ whole genome shotgun (WGS) entry which is preliminary data.</text>
</comment>
<dbReference type="GO" id="GO:0005524">
    <property type="term" value="F:ATP binding"/>
    <property type="evidence" value="ECO:0007669"/>
    <property type="project" value="UniProtKB-KW"/>
</dbReference>
<protein>
    <submittedName>
        <fullName evidence="13">ABC transporter ATP-binding protein</fullName>
    </submittedName>
</protein>
<evidence type="ECO:0000313" key="14">
    <source>
        <dbReference type="Proteomes" id="UP000474758"/>
    </source>
</evidence>
<dbReference type="FunFam" id="3.40.50.300:FF:000221">
    <property type="entry name" value="Multidrug ABC transporter ATP-binding protein"/>
    <property type="match status" value="1"/>
</dbReference>
<dbReference type="EMBL" id="JAALFE010000038">
    <property type="protein sequence ID" value="NGQ93237.1"/>
    <property type="molecule type" value="Genomic_DNA"/>
</dbReference>
<evidence type="ECO:0000259" key="12">
    <source>
        <dbReference type="PROSITE" id="PS50929"/>
    </source>
</evidence>
<dbReference type="InterPro" id="IPR011527">
    <property type="entry name" value="ABC1_TM_dom"/>
</dbReference>
<feature type="domain" description="ABC transmembrane type-1" evidence="12">
    <location>
        <begin position="83"/>
        <end position="364"/>
    </location>
</feature>
<name>A0A6M1U0I1_9RHOB</name>
<dbReference type="CDD" id="cd18552">
    <property type="entry name" value="ABC_6TM_MsbA_like"/>
    <property type="match status" value="1"/>
</dbReference>
<dbReference type="PROSITE" id="PS50929">
    <property type="entry name" value="ABC_TM1F"/>
    <property type="match status" value="1"/>
</dbReference>
<evidence type="ECO:0000256" key="6">
    <source>
        <dbReference type="ARBA" id="ARBA00022840"/>
    </source>
</evidence>
<dbReference type="PROSITE" id="PS50893">
    <property type="entry name" value="ABC_TRANSPORTER_2"/>
    <property type="match status" value="1"/>
</dbReference>
<evidence type="ECO:0000256" key="2">
    <source>
        <dbReference type="ARBA" id="ARBA00022448"/>
    </source>
</evidence>
<evidence type="ECO:0000256" key="10">
    <source>
        <dbReference type="SAM" id="Phobius"/>
    </source>
</evidence>
<keyword evidence="6 13" id="KW-0067">ATP-binding</keyword>
<accession>A0A6M1U0I1</accession>
<keyword evidence="3" id="KW-1003">Cell membrane</keyword>
<feature type="transmembrane region" description="Helical" evidence="10">
    <location>
        <begin position="79"/>
        <end position="99"/>
    </location>
</feature>
<feature type="transmembrane region" description="Helical" evidence="10">
    <location>
        <begin position="224"/>
        <end position="244"/>
    </location>
</feature>
<dbReference type="SUPFAM" id="SSF90123">
    <property type="entry name" value="ABC transporter transmembrane region"/>
    <property type="match status" value="1"/>
</dbReference>
<evidence type="ECO:0000256" key="1">
    <source>
        <dbReference type="ARBA" id="ARBA00004651"/>
    </source>
</evidence>
<keyword evidence="2" id="KW-0813">Transport</keyword>
<dbReference type="PROSITE" id="PS00211">
    <property type="entry name" value="ABC_TRANSPORTER_1"/>
    <property type="match status" value="1"/>
</dbReference>
<dbReference type="InterPro" id="IPR027417">
    <property type="entry name" value="P-loop_NTPase"/>
</dbReference>
<evidence type="ECO:0000256" key="4">
    <source>
        <dbReference type="ARBA" id="ARBA00022692"/>
    </source>
</evidence>
<dbReference type="SUPFAM" id="SSF52540">
    <property type="entry name" value="P-loop containing nucleoside triphosphate hydrolases"/>
    <property type="match status" value="1"/>
</dbReference>
<dbReference type="Pfam" id="PF00664">
    <property type="entry name" value="ABC_membrane"/>
    <property type="match status" value="1"/>
</dbReference>
<dbReference type="Pfam" id="PF00005">
    <property type="entry name" value="ABC_tran"/>
    <property type="match status" value="1"/>
</dbReference>
<feature type="region of interest" description="Disordered" evidence="9">
    <location>
        <begin position="1"/>
        <end position="60"/>
    </location>
</feature>
<dbReference type="InterPro" id="IPR003593">
    <property type="entry name" value="AAA+_ATPase"/>
</dbReference>
<gene>
    <name evidence="13" type="ORF">G5V65_20315</name>
</gene>
<dbReference type="InterPro" id="IPR003439">
    <property type="entry name" value="ABC_transporter-like_ATP-bd"/>
</dbReference>
<dbReference type="InterPro" id="IPR039421">
    <property type="entry name" value="Type_1_exporter"/>
</dbReference>
<dbReference type="Gene3D" id="1.20.1560.10">
    <property type="entry name" value="ABC transporter type 1, transmembrane domain"/>
    <property type="match status" value="1"/>
</dbReference>
<dbReference type="Gene3D" id="3.40.50.300">
    <property type="entry name" value="P-loop containing nucleotide triphosphate hydrolases"/>
    <property type="match status" value="1"/>
</dbReference>
<evidence type="ECO:0000259" key="11">
    <source>
        <dbReference type="PROSITE" id="PS50893"/>
    </source>
</evidence>
<sequence>MPGAGQGQPRPRRLPHLSNRASDGIEGPRAGRKQRPRRPVPESDTPQGQPIDRTGDGDPRYASRPLFGRLWAGYLRPHVWLMVMAFVVMSIEGSTLGLLSWMIQPLFDSVFAPGGETSLIWVGLAILGLFLLRATTTVVSRSLLTIISVRIASAMQVDMLRHILKQSGGFFQRHPPGALMDRVQGDTAAVQGIWQTVIVAAGRDVVALVGLFAVAIGIDWRWTLAALVGAPLLIVPSVVLQRYLRRKSAQMRDAAAARSTRLDEIFHGVNAIKLNRQEDYQTGRFMQVLRLLNRAYSKAIVAAQTMPAMIDIVTGVGFFAVLMLGGREVAEGERTVGEFMSFFTAMTLTFQPIRRLGELAGTWQIAAASLERIFRLLDTDTAETRPARGAALPPGVPGIAFEGVRFAYPGVPVLDDLSFTAEAGKMTAIVGPSGAGKSTVFHLLTGLAEPDAGVIRIGGQDARGLSLADQRALFATVSQDTALFDESLRENILMGREGIAPARLEAVLRAAHLGDVVAGLPAGIESPAGPRGSALSGGQRQRVAIARALIADAPVLLLDEATSALDAQAEAAVAAALAERAQGRTTLVIAHRLSTVREADKIIVMDKGRVIEEGRHDELIARGGLYAGLHALQFKG</sequence>
<keyword evidence="14" id="KW-1185">Reference proteome</keyword>
<dbReference type="GO" id="GO:0015421">
    <property type="term" value="F:ABC-type oligopeptide transporter activity"/>
    <property type="evidence" value="ECO:0007669"/>
    <property type="project" value="TreeGrafter"/>
</dbReference>
<evidence type="ECO:0000256" key="7">
    <source>
        <dbReference type="ARBA" id="ARBA00022989"/>
    </source>
</evidence>
<dbReference type="GO" id="GO:0016887">
    <property type="term" value="F:ATP hydrolysis activity"/>
    <property type="evidence" value="ECO:0007669"/>
    <property type="project" value="InterPro"/>
</dbReference>
<proteinExistence type="predicted"/>
<dbReference type="GO" id="GO:0005886">
    <property type="term" value="C:plasma membrane"/>
    <property type="evidence" value="ECO:0007669"/>
    <property type="project" value="UniProtKB-SubCell"/>
</dbReference>